<organism evidence="1 2">
    <name type="scientific">Archangium gephyra</name>
    <dbReference type="NCBI Taxonomy" id="48"/>
    <lineage>
        <taxon>Bacteria</taxon>
        <taxon>Pseudomonadati</taxon>
        <taxon>Myxococcota</taxon>
        <taxon>Myxococcia</taxon>
        <taxon>Myxococcales</taxon>
        <taxon>Cystobacterineae</taxon>
        <taxon>Archangiaceae</taxon>
        <taxon>Archangium</taxon>
    </lineage>
</organism>
<comment type="caution">
    <text evidence="1">The sequence shown here is derived from an EMBL/GenBank/DDBJ whole genome shotgun (WGS) entry which is preliminary data.</text>
</comment>
<accession>A0A2W5T1F7</accession>
<name>A0A2W5T1F7_9BACT</name>
<evidence type="ECO:0000313" key="1">
    <source>
        <dbReference type="EMBL" id="PZR06653.1"/>
    </source>
</evidence>
<dbReference type="Proteomes" id="UP000249061">
    <property type="component" value="Unassembled WGS sequence"/>
</dbReference>
<reference evidence="1 2" key="1">
    <citation type="submission" date="2017-08" db="EMBL/GenBank/DDBJ databases">
        <title>Infants hospitalized years apart are colonized by the same room-sourced microbial strains.</title>
        <authorList>
            <person name="Brooks B."/>
            <person name="Olm M.R."/>
            <person name="Firek B.A."/>
            <person name="Baker R."/>
            <person name="Thomas B.C."/>
            <person name="Morowitz M.J."/>
            <person name="Banfield J.F."/>
        </authorList>
    </citation>
    <scope>NUCLEOTIDE SEQUENCE [LARGE SCALE GENOMIC DNA]</scope>
    <source>
        <strain evidence="1">S2_003_000_R2_14</strain>
    </source>
</reference>
<proteinExistence type="predicted"/>
<evidence type="ECO:0000313" key="2">
    <source>
        <dbReference type="Proteomes" id="UP000249061"/>
    </source>
</evidence>
<dbReference type="AlphaFoldDB" id="A0A2W5T1F7"/>
<sequence length="223" mass="23333">MAATPKWAPGDVSRVGRGALELANKHKASIEPRLSAGLLDGLKADLDTFDGKQSAATVARESLREATRGQDSAADTANARLALARGAIVRANLGPQARAAFGLSLRPNPGKISSVLAALDAFDAGATRHPDLVRSAGLLTADLEKLRQLRATLAASDATQEATKLNRKLPVIDRKQAQVRIERAVDAIINAGVLAFADDPAAVALFRALVPARPATKKKNSPT</sequence>
<dbReference type="EMBL" id="QFQP01000036">
    <property type="protein sequence ID" value="PZR06653.1"/>
    <property type="molecule type" value="Genomic_DNA"/>
</dbReference>
<protein>
    <submittedName>
        <fullName evidence="1">Uncharacterized protein</fullName>
    </submittedName>
</protein>
<gene>
    <name evidence="1" type="ORF">DI536_29490</name>
</gene>